<dbReference type="EMBL" id="LJIJ01001856">
    <property type="protein sequence ID" value="ODM90672.1"/>
    <property type="molecule type" value="Genomic_DNA"/>
</dbReference>
<evidence type="ECO:0000313" key="4">
    <source>
        <dbReference type="Proteomes" id="UP000094527"/>
    </source>
</evidence>
<keyword evidence="4" id="KW-1185">Reference proteome</keyword>
<dbReference type="CDD" id="cd00037">
    <property type="entry name" value="CLECT"/>
    <property type="match status" value="1"/>
</dbReference>
<name>A0A1D2MCM9_ORCCI</name>
<comment type="caution">
    <text evidence="3">The sequence shown here is derived from an EMBL/GenBank/DDBJ whole genome shotgun (WGS) entry which is preliminary data.</text>
</comment>
<feature type="non-terminal residue" evidence="3">
    <location>
        <position position="1"/>
    </location>
</feature>
<dbReference type="InterPro" id="IPR001304">
    <property type="entry name" value="C-type_lectin-like"/>
</dbReference>
<accession>A0A1D2MCM9</accession>
<sequence length="724" mass="82861">WHAIEKSPVLKTVSDYKLTEKEPKIFYAIGADDDGKEEGDFRYPTDNTSLTFHVLNPAVFGRTDERCAVISSRLGSDKKHYLTTRLWHCDKNLDDKKKVVYGLFMFPPGSLCSRRSAEECTMLKNHISGVKNGKKFHHLIEMGQTRKRFIYFYSDQRSWSDARELCKAKGLTFLDLDPLWDDAPTAVEIIERFLKTTRLSPSTMFWTAGRYDDKGWSDNKFRWDTTKTYIHNRYMNEPAPYIFAFWDSQTGSKKNPAANLARRVNIQKPCVAMALNPETGGERPKLNFKVWYCNFPMFPLCHKKIEDKGPTDASQHRLQNLEADPPQQKTLARKYLLQRRPLLPKPTTEASTTTTTPPPPPYFIPVNPNTCKSESLLVRVISPKSKYVAYEPTNTSFSIEEIKSHCIKFGLIPAEVRSPEDWESIRKSGIDGLIQGDPGASKDFFYAIGMDDSEEKGKIRYNSDDGELLFSMFNPEADTYLEMRCTILDSVPAPDGSKGLMMLYDRCDSGQMSAEKIAYGLCMFPRDSKCFIESKEEKATSSDKKMLTTIIDLGITKTRSLFFSPHQRSWEGAKEYCEHAKLKLLDFDSRWGDTQEVLTYFTAKIVRELDQFQLTPIWTSGRLDGKFKDKKGTWATGGQELEFPAGGGPDFKWHRLNDPELGKIREGSITNPCVEVSFDDVKKKAIFRPEYCYLPKYFLCYRKHKGRIGDPDPVNTLGITTIEL</sequence>
<dbReference type="PROSITE" id="PS50041">
    <property type="entry name" value="C_TYPE_LECTIN_2"/>
    <property type="match status" value="1"/>
</dbReference>
<feature type="compositionally biased region" description="Low complexity" evidence="1">
    <location>
        <begin position="345"/>
        <end position="355"/>
    </location>
</feature>
<reference evidence="3 4" key="1">
    <citation type="journal article" date="2016" name="Genome Biol. Evol.">
        <title>Gene Family Evolution Reflects Adaptation to Soil Environmental Stressors in the Genome of the Collembolan Orchesella cincta.</title>
        <authorList>
            <person name="Faddeeva-Vakhrusheva A."/>
            <person name="Derks M.F."/>
            <person name="Anvar S.Y."/>
            <person name="Agamennone V."/>
            <person name="Suring W."/>
            <person name="Smit S."/>
            <person name="van Straalen N.M."/>
            <person name="Roelofs D."/>
        </authorList>
    </citation>
    <scope>NUCLEOTIDE SEQUENCE [LARGE SCALE GENOMIC DNA]</scope>
    <source>
        <tissue evidence="3">Mixed pool</tissue>
    </source>
</reference>
<dbReference type="Proteomes" id="UP000094527">
    <property type="component" value="Unassembled WGS sequence"/>
</dbReference>
<evidence type="ECO:0000259" key="2">
    <source>
        <dbReference type="PROSITE" id="PS50041"/>
    </source>
</evidence>
<feature type="region of interest" description="Disordered" evidence="1">
    <location>
        <begin position="342"/>
        <end position="362"/>
    </location>
</feature>
<feature type="non-terminal residue" evidence="3">
    <location>
        <position position="724"/>
    </location>
</feature>
<evidence type="ECO:0000313" key="3">
    <source>
        <dbReference type="EMBL" id="ODM90672.1"/>
    </source>
</evidence>
<feature type="domain" description="C-type lectin" evidence="2">
    <location>
        <begin position="556"/>
        <end position="701"/>
    </location>
</feature>
<dbReference type="InterPro" id="IPR016187">
    <property type="entry name" value="CTDL_fold"/>
</dbReference>
<dbReference type="SUPFAM" id="SSF56436">
    <property type="entry name" value="C-type lectin-like"/>
    <property type="match status" value="2"/>
</dbReference>
<proteinExistence type="predicted"/>
<protein>
    <recommendedName>
        <fullName evidence="2">C-type lectin domain-containing protein</fullName>
    </recommendedName>
</protein>
<gene>
    <name evidence="3" type="ORF">Ocin01_16009</name>
</gene>
<organism evidence="3 4">
    <name type="scientific">Orchesella cincta</name>
    <name type="common">Springtail</name>
    <name type="synonym">Podura cincta</name>
    <dbReference type="NCBI Taxonomy" id="48709"/>
    <lineage>
        <taxon>Eukaryota</taxon>
        <taxon>Metazoa</taxon>
        <taxon>Ecdysozoa</taxon>
        <taxon>Arthropoda</taxon>
        <taxon>Hexapoda</taxon>
        <taxon>Collembola</taxon>
        <taxon>Entomobryomorpha</taxon>
        <taxon>Entomobryoidea</taxon>
        <taxon>Orchesellidae</taxon>
        <taxon>Orchesellinae</taxon>
        <taxon>Orchesella</taxon>
    </lineage>
</organism>
<dbReference type="AlphaFoldDB" id="A0A1D2MCM9"/>
<dbReference type="InterPro" id="IPR016186">
    <property type="entry name" value="C-type_lectin-like/link_sf"/>
</dbReference>
<evidence type="ECO:0000256" key="1">
    <source>
        <dbReference type="SAM" id="MobiDB-lite"/>
    </source>
</evidence>
<dbReference type="Gene3D" id="3.10.100.10">
    <property type="entry name" value="Mannose-Binding Protein A, subunit A"/>
    <property type="match status" value="1"/>
</dbReference>